<keyword evidence="1" id="KW-1185">Reference proteome</keyword>
<dbReference type="Proteomes" id="UP000887578">
    <property type="component" value="Unplaced"/>
</dbReference>
<protein>
    <submittedName>
        <fullName evidence="2">Uncharacterized protein</fullName>
    </submittedName>
</protein>
<organism evidence="1 2">
    <name type="scientific">Panagrolaimus davidi</name>
    <dbReference type="NCBI Taxonomy" id="227884"/>
    <lineage>
        <taxon>Eukaryota</taxon>
        <taxon>Metazoa</taxon>
        <taxon>Ecdysozoa</taxon>
        <taxon>Nematoda</taxon>
        <taxon>Chromadorea</taxon>
        <taxon>Rhabditida</taxon>
        <taxon>Tylenchina</taxon>
        <taxon>Panagrolaimomorpha</taxon>
        <taxon>Panagrolaimoidea</taxon>
        <taxon>Panagrolaimidae</taxon>
        <taxon>Panagrolaimus</taxon>
    </lineage>
</organism>
<evidence type="ECO:0000313" key="2">
    <source>
        <dbReference type="WBParaSite" id="PDA_v2.g20215.t1"/>
    </source>
</evidence>
<sequence length="235" mass="27515">MFEEIGIRVKKRFTRLSLQRKFCEEICKNLFVPKIDGYLLSRFLQMFEILEHYSIALSSPEALKFVQLKPLFISKDMTVCYKRYFLPNFKNSNVLITNTFNISDLNTRFPNGFHERIFTSIALKTLVIKAKVIVLYSTEMCLSSFLLLLSPKIVELRIDHVKITPNPTVSSFISQIPNLETLHLIYADIKYDKNWIIVLLKNCKALKYACLEFKSLYLAPECLPVVIKVFLHWFI</sequence>
<evidence type="ECO:0000313" key="1">
    <source>
        <dbReference type="Proteomes" id="UP000887578"/>
    </source>
</evidence>
<dbReference type="SUPFAM" id="SSF52047">
    <property type="entry name" value="RNI-like"/>
    <property type="match status" value="1"/>
</dbReference>
<dbReference type="WBParaSite" id="PDA_v2.g20215.t1">
    <property type="protein sequence ID" value="PDA_v2.g20215.t1"/>
    <property type="gene ID" value="PDA_v2.g20215"/>
</dbReference>
<dbReference type="AlphaFoldDB" id="A0A914PNW2"/>
<name>A0A914PNW2_9BILA</name>
<accession>A0A914PNW2</accession>
<reference evidence="2" key="1">
    <citation type="submission" date="2022-11" db="UniProtKB">
        <authorList>
            <consortium name="WormBaseParasite"/>
        </authorList>
    </citation>
    <scope>IDENTIFICATION</scope>
</reference>
<proteinExistence type="predicted"/>